<protein>
    <submittedName>
        <fullName evidence="1">Uncharacterized protein</fullName>
    </submittedName>
</protein>
<accession>A0ABR4FH42</accession>
<organism evidence="1 2">
    <name type="scientific">Aspergillus keveii</name>
    <dbReference type="NCBI Taxonomy" id="714993"/>
    <lineage>
        <taxon>Eukaryota</taxon>
        <taxon>Fungi</taxon>
        <taxon>Dikarya</taxon>
        <taxon>Ascomycota</taxon>
        <taxon>Pezizomycotina</taxon>
        <taxon>Eurotiomycetes</taxon>
        <taxon>Eurotiomycetidae</taxon>
        <taxon>Eurotiales</taxon>
        <taxon>Aspergillaceae</taxon>
        <taxon>Aspergillus</taxon>
        <taxon>Aspergillus subgen. Nidulantes</taxon>
    </lineage>
</organism>
<evidence type="ECO:0000313" key="2">
    <source>
        <dbReference type="Proteomes" id="UP001610563"/>
    </source>
</evidence>
<dbReference type="Proteomes" id="UP001610563">
    <property type="component" value="Unassembled WGS sequence"/>
</dbReference>
<keyword evidence="2" id="KW-1185">Reference proteome</keyword>
<comment type="caution">
    <text evidence="1">The sequence shown here is derived from an EMBL/GenBank/DDBJ whole genome shotgun (WGS) entry which is preliminary data.</text>
</comment>
<dbReference type="EMBL" id="JBFTWV010000390">
    <property type="protein sequence ID" value="KAL2782556.1"/>
    <property type="molecule type" value="Genomic_DNA"/>
</dbReference>
<gene>
    <name evidence="1" type="ORF">BJX66DRAFT_345734</name>
</gene>
<proteinExistence type="predicted"/>
<sequence length="74" mass="8624">MVLELTTFGQPPKNYSRMALTEQVLDTLEKTVQAQDQTKYIAFCSRDFRLLRVWNLIKWCGPPEEVSVSYLRIG</sequence>
<name>A0ABR4FH42_9EURO</name>
<evidence type="ECO:0000313" key="1">
    <source>
        <dbReference type="EMBL" id="KAL2782556.1"/>
    </source>
</evidence>
<reference evidence="1 2" key="1">
    <citation type="submission" date="2024-07" db="EMBL/GenBank/DDBJ databases">
        <title>Section-level genome sequencing and comparative genomics of Aspergillus sections Usti and Cavernicolus.</title>
        <authorList>
            <consortium name="Lawrence Berkeley National Laboratory"/>
            <person name="Nybo J.L."/>
            <person name="Vesth T.C."/>
            <person name="Theobald S."/>
            <person name="Frisvad J.C."/>
            <person name="Larsen T.O."/>
            <person name="Kjaerboelling I."/>
            <person name="Rothschild-Mancinelli K."/>
            <person name="Lyhne E.K."/>
            <person name="Kogle M.E."/>
            <person name="Barry K."/>
            <person name="Clum A."/>
            <person name="Na H."/>
            <person name="Ledsgaard L."/>
            <person name="Lin J."/>
            <person name="Lipzen A."/>
            <person name="Kuo A."/>
            <person name="Riley R."/>
            <person name="Mondo S."/>
            <person name="Labutti K."/>
            <person name="Haridas S."/>
            <person name="Pangalinan J."/>
            <person name="Salamov A.A."/>
            <person name="Simmons B.A."/>
            <person name="Magnuson J.K."/>
            <person name="Chen J."/>
            <person name="Drula E."/>
            <person name="Henrissat B."/>
            <person name="Wiebenga A."/>
            <person name="Lubbers R.J."/>
            <person name="Gomes A.C."/>
            <person name="Makela M.R."/>
            <person name="Stajich J."/>
            <person name="Grigoriev I.V."/>
            <person name="Mortensen U.H."/>
            <person name="De Vries R.P."/>
            <person name="Baker S.E."/>
            <person name="Andersen M.R."/>
        </authorList>
    </citation>
    <scope>NUCLEOTIDE SEQUENCE [LARGE SCALE GENOMIC DNA]</scope>
    <source>
        <strain evidence="1 2">CBS 209.92</strain>
    </source>
</reference>